<dbReference type="InterPro" id="IPR016181">
    <property type="entry name" value="Acyl_CoA_acyltransferase"/>
</dbReference>
<proteinExistence type="predicted"/>
<dbReference type="EMBL" id="PTJA01000012">
    <property type="protein sequence ID" value="PPK79011.1"/>
    <property type="molecule type" value="Genomic_DNA"/>
</dbReference>
<comment type="caution">
    <text evidence="2">The sequence shown here is derived from an EMBL/GenBank/DDBJ whole genome shotgun (WGS) entry which is preliminary data.</text>
</comment>
<dbReference type="PANTHER" id="PTHR43792">
    <property type="entry name" value="GNAT FAMILY, PUTATIVE (AFU_ORTHOLOGUE AFUA_3G00765)-RELATED-RELATED"/>
    <property type="match status" value="1"/>
</dbReference>
<sequence length="185" mass="22093">MTKYIIETDQIALRELTMADFDAWHQILSDKETMQYYPREFDEDQTRKWINWNLDNYSKYGFGLWAVILKKTNEFIGDCGITMQNIYRDGNLFPEIGYHINKRFWNKGYASQASKACLEYVFKNTDFNEVFSYQNSTNIPSRKVAEKMGMSLREEYPDQINIKTSVYSITRTEFLQLPYAFHNKR</sequence>
<keyword evidence="2" id="KW-0808">Transferase</keyword>
<dbReference type="Pfam" id="PF13302">
    <property type="entry name" value="Acetyltransf_3"/>
    <property type="match status" value="1"/>
</dbReference>
<dbReference type="RefSeq" id="WP_104438699.1">
    <property type="nucleotide sequence ID" value="NZ_PTJA01000012.1"/>
</dbReference>
<dbReference type="Proteomes" id="UP000237749">
    <property type="component" value="Unassembled WGS sequence"/>
</dbReference>
<name>A0A2S6HNC0_9FIRM</name>
<dbReference type="GO" id="GO:0016747">
    <property type="term" value="F:acyltransferase activity, transferring groups other than amino-acyl groups"/>
    <property type="evidence" value="ECO:0007669"/>
    <property type="project" value="InterPro"/>
</dbReference>
<dbReference type="PANTHER" id="PTHR43792:SF1">
    <property type="entry name" value="N-ACETYLTRANSFERASE DOMAIN-CONTAINING PROTEIN"/>
    <property type="match status" value="1"/>
</dbReference>
<dbReference type="PROSITE" id="PS51186">
    <property type="entry name" value="GNAT"/>
    <property type="match status" value="1"/>
</dbReference>
<dbReference type="OrthoDB" id="9788916at2"/>
<dbReference type="InterPro" id="IPR000182">
    <property type="entry name" value="GNAT_dom"/>
</dbReference>
<gene>
    <name evidence="2" type="ORF">BXY41_112171</name>
</gene>
<evidence type="ECO:0000259" key="1">
    <source>
        <dbReference type="PROSITE" id="PS51186"/>
    </source>
</evidence>
<organism evidence="2 3">
    <name type="scientific">Lacrimispora xylanisolvens</name>
    <dbReference type="NCBI Taxonomy" id="384636"/>
    <lineage>
        <taxon>Bacteria</taxon>
        <taxon>Bacillati</taxon>
        <taxon>Bacillota</taxon>
        <taxon>Clostridia</taxon>
        <taxon>Lachnospirales</taxon>
        <taxon>Lachnospiraceae</taxon>
        <taxon>Lacrimispora</taxon>
    </lineage>
</organism>
<accession>A0A2S6HNC0</accession>
<dbReference type="SUPFAM" id="SSF55729">
    <property type="entry name" value="Acyl-CoA N-acyltransferases (Nat)"/>
    <property type="match status" value="1"/>
</dbReference>
<evidence type="ECO:0000313" key="3">
    <source>
        <dbReference type="Proteomes" id="UP000237749"/>
    </source>
</evidence>
<protein>
    <submittedName>
        <fullName evidence="2">RimJ/RimL family protein N-acetyltransferase</fullName>
    </submittedName>
</protein>
<keyword evidence="3" id="KW-1185">Reference proteome</keyword>
<feature type="domain" description="N-acetyltransferase" evidence="1">
    <location>
        <begin position="11"/>
        <end position="172"/>
    </location>
</feature>
<dbReference type="AlphaFoldDB" id="A0A2S6HNC0"/>
<dbReference type="Gene3D" id="3.40.630.30">
    <property type="match status" value="1"/>
</dbReference>
<dbReference type="InterPro" id="IPR051531">
    <property type="entry name" value="N-acetyltransferase"/>
</dbReference>
<evidence type="ECO:0000313" key="2">
    <source>
        <dbReference type="EMBL" id="PPK79011.1"/>
    </source>
</evidence>
<reference evidence="2 3" key="1">
    <citation type="submission" date="2018-02" db="EMBL/GenBank/DDBJ databases">
        <title>Genomic Encyclopedia of Archaeal and Bacterial Type Strains, Phase II (KMG-II): from individual species to whole genera.</title>
        <authorList>
            <person name="Goeker M."/>
        </authorList>
    </citation>
    <scope>NUCLEOTIDE SEQUENCE [LARGE SCALE GENOMIC DNA]</scope>
    <source>
        <strain evidence="2 3">DSM 3808</strain>
    </source>
</reference>